<dbReference type="Proteomes" id="UP000621447">
    <property type="component" value="Unassembled WGS sequence"/>
</dbReference>
<evidence type="ECO:0008006" key="4">
    <source>
        <dbReference type="Google" id="ProtNLM"/>
    </source>
</evidence>
<gene>
    <name evidence="2" type="ORF">HRV97_01070</name>
</gene>
<accession>A0ABX2JH82</accession>
<feature type="signal peptide" evidence="1">
    <location>
        <begin position="1"/>
        <end position="23"/>
    </location>
</feature>
<proteinExistence type="predicted"/>
<sequence>MKHAAIILALATSATLATAPAEAKGCLKGAAVGGVGGHFVGKGHAVAGAAIGCAVGHHRAKVAARKQAAQAQPHRG</sequence>
<feature type="chain" id="PRO_5045814726" description="Glycine zipper 2TM domain-containing protein" evidence="1">
    <location>
        <begin position="24"/>
        <end position="76"/>
    </location>
</feature>
<dbReference type="RefSeq" id="WP_174191854.1">
    <property type="nucleotide sequence ID" value="NZ_JABULH010000001.1"/>
</dbReference>
<reference evidence="2 3" key="1">
    <citation type="submission" date="2020-06" db="EMBL/GenBank/DDBJ databases">
        <title>Sphingomonas hominis sp. nov., a member of the Sphingomonas, isolated from the hair of a 22-year-old girl.</title>
        <authorList>
            <person name="Zhang D.-F."/>
            <person name="Cui X.-W."/>
        </authorList>
    </citation>
    <scope>NUCLEOTIDE SEQUENCE [LARGE SCALE GENOMIC DNA]</scope>
    <source>
        <strain evidence="2 3">HHU CXW</strain>
    </source>
</reference>
<evidence type="ECO:0000313" key="3">
    <source>
        <dbReference type="Proteomes" id="UP000621447"/>
    </source>
</evidence>
<keyword evidence="3" id="KW-1185">Reference proteome</keyword>
<name>A0ABX2JH82_9SPHN</name>
<evidence type="ECO:0000313" key="2">
    <source>
        <dbReference type="EMBL" id="NTS63749.1"/>
    </source>
</evidence>
<evidence type="ECO:0000256" key="1">
    <source>
        <dbReference type="SAM" id="SignalP"/>
    </source>
</evidence>
<dbReference type="EMBL" id="JABULH010000001">
    <property type="protein sequence ID" value="NTS63749.1"/>
    <property type="molecule type" value="Genomic_DNA"/>
</dbReference>
<organism evidence="2 3">
    <name type="scientific">Sphingomonas hominis</name>
    <dbReference type="NCBI Taxonomy" id="2741495"/>
    <lineage>
        <taxon>Bacteria</taxon>
        <taxon>Pseudomonadati</taxon>
        <taxon>Pseudomonadota</taxon>
        <taxon>Alphaproteobacteria</taxon>
        <taxon>Sphingomonadales</taxon>
        <taxon>Sphingomonadaceae</taxon>
        <taxon>Sphingomonas</taxon>
    </lineage>
</organism>
<protein>
    <recommendedName>
        <fullName evidence="4">Glycine zipper 2TM domain-containing protein</fullName>
    </recommendedName>
</protein>
<keyword evidence="1" id="KW-0732">Signal</keyword>
<comment type="caution">
    <text evidence="2">The sequence shown here is derived from an EMBL/GenBank/DDBJ whole genome shotgun (WGS) entry which is preliminary data.</text>
</comment>